<reference evidence="2" key="1">
    <citation type="submission" date="2019-02" db="EMBL/GenBank/DDBJ databases">
        <authorList>
            <person name="Gruber-Vodicka R. H."/>
            <person name="Seah K. B. B."/>
        </authorList>
    </citation>
    <scope>NUCLEOTIDE SEQUENCE</scope>
    <source>
        <strain evidence="2">BECK_S127</strain>
        <strain evidence="1">BECK_S1320</strain>
    </source>
</reference>
<protein>
    <submittedName>
        <fullName evidence="2">Uncharacterized protein</fullName>
    </submittedName>
</protein>
<evidence type="ECO:0000313" key="2">
    <source>
        <dbReference type="EMBL" id="VFK78042.1"/>
    </source>
</evidence>
<dbReference type="EMBL" id="CAADHB010000005">
    <property type="protein sequence ID" value="VFK78042.1"/>
    <property type="molecule type" value="Genomic_DNA"/>
</dbReference>
<name>A0A451BID9_9GAMM</name>
<evidence type="ECO:0000313" key="1">
    <source>
        <dbReference type="EMBL" id="VFK44921.1"/>
    </source>
</evidence>
<dbReference type="EMBL" id="CAADFU010000045">
    <property type="protein sequence ID" value="VFK44921.1"/>
    <property type="molecule type" value="Genomic_DNA"/>
</dbReference>
<dbReference type="AlphaFoldDB" id="A0A451BID9"/>
<accession>A0A451BID9</accession>
<proteinExistence type="predicted"/>
<sequence>MTTILQSKDYSGKAVLFKRKWKTDNRRFRSKHFRRMGLLSLQDFYPQPA</sequence>
<organism evidence="2">
    <name type="scientific">Candidatus Kentrum sp. SD</name>
    <dbReference type="NCBI Taxonomy" id="2126332"/>
    <lineage>
        <taxon>Bacteria</taxon>
        <taxon>Pseudomonadati</taxon>
        <taxon>Pseudomonadota</taxon>
        <taxon>Gammaproteobacteria</taxon>
        <taxon>Candidatus Kentrum</taxon>
    </lineage>
</organism>
<gene>
    <name evidence="2" type="ORF">BECKSD772D_GA0070982_100545</name>
    <name evidence="1" type="ORF">BECKSD772E_GA0070983_104515</name>
</gene>